<dbReference type="AlphaFoldDB" id="A0A7N0UVL5"/>
<protein>
    <submittedName>
        <fullName evidence="1">Uncharacterized protein</fullName>
    </submittedName>
</protein>
<sequence length="60" mass="6764">MGIMVFVLGSDLDLLDSGDGFVQGRSARFWGRFCLGRPSMGSSGLDPWLQSFRDWFIMIM</sequence>
<proteinExistence type="predicted"/>
<accession>A0A7N0UVL5</accession>
<dbReference type="EnsemblPlants" id="Kaladp0091s0009.1.v1.1">
    <property type="protein sequence ID" value="Kaladp0091s0009.1.v1.1.CDS.1"/>
    <property type="gene ID" value="Kaladp0091s0009.v1.1"/>
</dbReference>
<dbReference type="Proteomes" id="UP000594263">
    <property type="component" value="Unplaced"/>
</dbReference>
<reference evidence="1" key="1">
    <citation type="submission" date="2021-01" db="UniProtKB">
        <authorList>
            <consortium name="EnsemblPlants"/>
        </authorList>
    </citation>
    <scope>IDENTIFICATION</scope>
</reference>
<dbReference type="Gramene" id="Kaladp0091s0009.1.v1.1">
    <property type="protein sequence ID" value="Kaladp0091s0009.1.v1.1.CDS.1"/>
    <property type="gene ID" value="Kaladp0091s0009.v1.1"/>
</dbReference>
<organism evidence="1 2">
    <name type="scientific">Kalanchoe fedtschenkoi</name>
    <name type="common">Lavender scallops</name>
    <name type="synonym">South American air plant</name>
    <dbReference type="NCBI Taxonomy" id="63787"/>
    <lineage>
        <taxon>Eukaryota</taxon>
        <taxon>Viridiplantae</taxon>
        <taxon>Streptophyta</taxon>
        <taxon>Embryophyta</taxon>
        <taxon>Tracheophyta</taxon>
        <taxon>Spermatophyta</taxon>
        <taxon>Magnoliopsida</taxon>
        <taxon>eudicotyledons</taxon>
        <taxon>Gunneridae</taxon>
        <taxon>Pentapetalae</taxon>
        <taxon>Saxifragales</taxon>
        <taxon>Crassulaceae</taxon>
        <taxon>Kalanchoe</taxon>
    </lineage>
</organism>
<evidence type="ECO:0000313" key="1">
    <source>
        <dbReference type="EnsemblPlants" id="Kaladp0091s0009.1.v1.1.CDS.1"/>
    </source>
</evidence>
<evidence type="ECO:0000313" key="2">
    <source>
        <dbReference type="Proteomes" id="UP000594263"/>
    </source>
</evidence>
<name>A0A7N0UVL5_KALFE</name>
<keyword evidence="2" id="KW-1185">Reference proteome</keyword>